<dbReference type="GO" id="GO:0043916">
    <property type="term" value="F:DNA-7-methylguanine glycosylase activity"/>
    <property type="evidence" value="ECO:0007669"/>
    <property type="project" value="TreeGrafter"/>
</dbReference>
<feature type="region of interest" description="Disordered" evidence="4">
    <location>
        <begin position="1"/>
        <end position="57"/>
    </location>
</feature>
<proteinExistence type="inferred from homology"/>
<dbReference type="EMBL" id="CR382133">
    <property type="protein sequence ID" value="CAG84297.2"/>
    <property type="molecule type" value="Genomic_DNA"/>
</dbReference>
<dbReference type="eggNOG" id="KOG1918">
    <property type="taxonomic scope" value="Eukaryota"/>
</dbReference>
<dbReference type="GO" id="GO:0032993">
    <property type="term" value="C:protein-DNA complex"/>
    <property type="evidence" value="ECO:0007669"/>
    <property type="project" value="TreeGrafter"/>
</dbReference>
<evidence type="ECO:0000256" key="2">
    <source>
        <dbReference type="ARBA" id="ARBA00022763"/>
    </source>
</evidence>
<evidence type="ECO:0000256" key="4">
    <source>
        <dbReference type="SAM" id="MobiDB-lite"/>
    </source>
</evidence>
<dbReference type="GeneID" id="2899321"/>
<gene>
    <name evidence="6" type="ordered locus">DEHA2A00418g</name>
</gene>
<dbReference type="OMA" id="MQVEQIC"/>
<dbReference type="Pfam" id="PF00730">
    <property type="entry name" value="HhH-GPD"/>
    <property type="match status" value="1"/>
</dbReference>
<dbReference type="RefSeq" id="XP_456352.2">
    <property type="nucleotide sequence ID" value="XM_456352.1"/>
</dbReference>
<dbReference type="InterPro" id="IPR003265">
    <property type="entry name" value="HhH-GPD_domain"/>
</dbReference>
<dbReference type="AlphaFoldDB" id="Q6BZL7"/>
<evidence type="ECO:0000259" key="5">
    <source>
        <dbReference type="SMART" id="SM00478"/>
    </source>
</evidence>
<feature type="domain" description="HhH-GPD" evidence="5">
    <location>
        <begin position="108"/>
        <end position="288"/>
    </location>
</feature>
<dbReference type="GO" id="GO:0032131">
    <property type="term" value="F:alkylated DNA binding"/>
    <property type="evidence" value="ECO:0007669"/>
    <property type="project" value="TreeGrafter"/>
</dbReference>
<comment type="similarity">
    <text evidence="1">Belongs to the alkylbase DNA glycosidase AlkA family.</text>
</comment>
<dbReference type="STRING" id="284592.Q6BZL7"/>
<dbReference type="Gene3D" id="1.10.340.30">
    <property type="entry name" value="Hypothetical protein, domain 2"/>
    <property type="match status" value="1"/>
</dbReference>
<evidence type="ECO:0000256" key="3">
    <source>
        <dbReference type="ARBA" id="ARBA00023204"/>
    </source>
</evidence>
<dbReference type="KEGG" id="dha:DEHA2A00418g"/>
<dbReference type="VEuPathDB" id="FungiDB:DEHA2A00418g"/>
<dbReference type="HOGENOM" id="CLU_000445_72_4_1"/>
<dbReference type="SMART" id="SM00478">
    <property type="entry name" value="ENDO3c"/>
    <property type="match status" value="1"/>
</dbReference>
<evidence type="ECO:0000313" key="7">
    <source>
        <dbReference type="Proteomes" id="UP000000599"/>
    </source>
</evidence>
<dbReference type="PANTHER" id="PTHR43003:SF5">
    <property type="entry name" value="DNA-3-METHYLADENINE GLYCOSYLASE"/>
    <property type="match status" value="1"/>
</dbReference>
<dbReference type="CDD" id="cd00056">
    <property type="entry name" value="ENDO3c"/>
    <property type="match status" value="1"/>
</dbReference>
<sequence>MPNKETRNVRSLRKRVKKEYTEDDDEYYEETPKEKKAKLVKTSSKKGAPSSYSGDSKEVLGNNSFEKAIALFEKTDPALSDFIKSCDDPNTLMDVKMNAYQTLVKIIISQQLSTSAARSIMTKFIKLFLKEGESTEPDHQFKAHPHFPTPEIVKETSPERLRSAGISFRKAGYLLIISEKFSDKNYLLNDDKKLNDMSNEDIARLLIDLKGIGPWAVDIFLLLYMKRSDIFPISDAGIRKGLSMLIQNTSGKKGKKLNYLSIEEMEKYSENWKPYRSVASWYLMKVSSPERVKGYLKIRE</sequence>
<protein>
    <submittedName>
        <fullName evidence="6">DEHA2A00418p</fullName>
    </submittedName>
</protein>
<accession>Q6BZL7</accession>
<reference evidence="6 7" key="1">
    <citation type="journal article" date="2004" name="Nature">
        <title>Genome evolution in yeasts.</title>
        <authorList>
            <consortium name="Genolevures"/>
            <person name="Dujon B."/>
            <person name="Sherman D."/>
            <person name="Fischer G."/>
            <person name="Durrens P."/>
            <person name="Casaregola S."/>
            <person name="Lafontaine I."/>
            <person name="de Montigny J."/>
            <person name="Marck C."/>
            <person name="Neuveglise C."/>
            <person name="Talla E."/>
            <person name="Goffard N."/>
            <person name="Frangeul L."/>
            <person name="Aigle M."/>
            <person name="Anthouard V."/>
            <person name="Babour A."/>
            <person name="Barbe V."/>
            <person name="Barnay S."/>
            <person name="Blanchin S."/>
            <person name="Beckerich J.M."/>
            <person name="Beyne E."/>
            <person name="Bleykasten C."/>
            <person name="Boisrame A."/>
            <person name="Boyer J."/>
            <person name="Cattolico L."/>
            <person name="Confanioleri F."/>
            <person name="de Daruvar A."/>
            <person name="Despons L."/>
            <person name="Fabre E."/>
            <person name="Fairhead C."/>
            <person name="Ferry-Dumazet H."/>
            <person name="Groppi A."/>
            <person name="Hantraye F."/>
            <person name="Hennequin C."/>
            <person name="Jauniaux N."/>
            <person name="Joyet P."/>
            <person name="Kachouri R."/>
            <person name="Kerrest A."/>
            <person name="Koszul R."/>
            <person name="Lemaire M."/>
            <person name="Lesur I."/>
            <person name="Ma L."/>
            <person name="Muller H."/>
            <person name="Nicaud J.M."/>
            <person name="Nikolski M."/>
            <person name="Oztas S."/>
            <person name="Ozier-Kalogeropoulos O."/>
            <person name="Pellenz S."/>
            <person name="Potier S."/>
            <person name="Richard G.F."/>
            <person name="Straub M.L."/>
            <person name="Suleau A."/>
            <person name="Swennene D."/>
            <person name="Tekaia F."/>
            <person name="Wesolowski-Louvel M."/>
            <person name="Westhof E."/>
            <person name="Wirth B."/>
            <person name="Zeniou-Meyer M."/>
            <person name="Zivanovic I."/>
            <person name="Bolotin-Fukuhara M."/>
            <person name="Thierry A."/>
            <person name="Bouchier C."/>
            <person name="Caudron B."/>
            <person name="Scarpelli C."/>
            <person name="Gaillardin C."/>
            <person name="Weissenbach J."/>
            <person name="Wincker P."/>
            <person name="Souciet J.L."/>
        </authorList>
    </citation>
    <scope>NUCLEOTIDE SEQUENCE [LARGE SCALE GENOMIC DNA]</scope>
    <source>
        <strain evidence="7">ATCC 36239 / CBS 767 / BCRC 21394 / JCM 1990 / NBRC 0083 / IGC 2968</strain>
    </source>
</reference>
<evidence type="ECO:0000256" key="1">
    <source>
        <dbReference type="ARBA" id="ARBA00010817"/>
    </source>
</evidence>
<keyword evidence="3" id="KW-0234">DNA repair</keyword>
<dbReference type="PANTHER" id="PTHR43003">
    <property type="entry name" value="DNA-3-METHYLADENINE GLYCOSYLASE"/>
    <property type="match status" value="1"/>
</dbReference>
<dbReference type="GO" id="GO:0006307">
    <property type="term" value="P:DNA alkylation repair"/>
    <property type="evidence" value="ECO:0007669"/>
    <property type="project" value="TreeGrafter"/>
</dbReference>
<dbReference type="SUPFAM" id="SSF48150">
    <property type="entry name" value="DNA-glycosylase"/>
    <property type="match status" value="1"/>
</dbReference>
<organism evidence="6 7">
    <name type="scientific">Debaryomyces hansenii (strain ATCC 36239 / CBS 767 / BCRC 21394 / JCM 1990 / NBRC 0083 / IGC 2968)</name>
    <name type="common">Yeast</name>
    <name type="synonym">Torulaspora hansenii</name>
    <dbReference type="NCBI Taxonomy" id="284592"/>
    <lineage>
        <taxon>Eukaryota</taxon>
        <taxon>Fungi</taxon>
        <taxon>Dikarya</taxon>
        <taxon>Ascomycota</taxon>
        <taxon>Saccharomycotina</taxon>
        <taxon>Pichiomycetes</taxon>
        <taxon>Debaryomycetaceae</taxon>
        <taxon>Debaryomyces</taxon>
    </lineage>
</organism>
<keyword evidence="2" id="KW-0227">DNA damage</keyword>
<dbReference type="Gene3D" id="1.10.1670.40">
    <property type="match status" value="1"/>
</dbReference>
<name>Q6BZL7_DEBHA</name>
<evidence type="ECO:0000313" key="6">
    <source>
        <dbReference type="EMBL" id="CAG84297.2"/>
    </source>
</evidence>
<dbReference type="InterPro" id="IPR051912">
    <property type="entry name" value="Alkylbase_DNA_Glycosylase/TA"/>
</dbReference>
<dbReference type="FunFam" id="1.10.340.30:FF:000004">
    <property type="entry name" value="DNA-3-methyladenine glycosylase II"/>
    <property type="match status" value="1"/>
</dbReference>
<keyword evidence="7" id="KW-1185">Reference proteome</keyword>
<dbReference type="InParanoid" id="Q6BZL7"/>
<dbReference type="GO" id="GO:0006285">
    <property type="term" value="P:base-excision repair, AP site formation"/>
    <property type="evidence" value="ECO:0007669"/>
    <property type="project" value="UniProtKB-ARBA"/>
</dbReference>
<dbReference type="GO" id="GO:0005634">
    <property type="term" value="C:nucleus"/>
    <property type="evidence" value="ECO:0007669"/>
    <property type="project" value="TreeGrafter"/>
</dbReference>
<dbReference type="GO" id="GO:0008725">
    <property type="term" value="F:DNA-3-methyladenine glycosylase activity"/>
    <property type="evidence" value="ECO:0007669"/>
    <property type="project" value="TreeGrafter"/>
</dbReference>
<dbReference type="OrthoDB" id="415889at2759"/>
<dbReference type="Proteomes" id="UP000000599">
    <property type="component" value="Chromosome A"/>
</dbReference>
<dbReference type="InterPro" id="IPR011257">
    <property type="entry name" value="DNA_glycosylase"/>
</dbReference>